<dbReference type="PANTHER" id="PTHR33988">
    <property type="entry name" value="ENDORIBONUCLEASE MAZF-RELATED"/>
    <property type="match status" value="1"/>
</dbReference>
<protein>
    <recommendedName>
        <fullName evidence="3">mRNA interferase</fullName>
        <ecNumber evidence="3">3.1.-.-</ecNumber>
    </recommendedName>
</protein>
<keyword evidence="2" id="KW-1277">Toxin-antitoxin system</keyword>
<comment type="similarity">
    <text evidence="1 3">Belongs to the PemK/MazF family.</text>
</comment>
<evidence type="ECO:0000256" key="2">
    <source>
        <dbReference type="ARBA" id="ARBA00022649"/>
    </source>
</evidence>
<dbReference type="Pfam" id="PF02452">
    <property type="entry name" value="PemK_toxin"/>
    <property type="match status" value="1"/>
</dbReference>
<proteinExistence type="inferred from homology"/>
<reference evidence="4 5" key="2">
    <citation type="submission" date="2018-06" db="EMBL/GenBank/DDBJ databases">
        <title>Metagenomic assembly of (sub)arctic Cyanobacteria and their associated microbiome from non-axenic cultures.</title>
        <authorList>
            <person name="Baurain D."/>
        </authorList>
    </citation>
    <scope>NUCLEOTIDE SEQUENCE [LARGE SCALE GENOMIC DNA]</scope>
    <source>
        <strain evidence="4">ULC041bin1</strain>
    </source>
</reference>
<dbReference type="Gene3D" id="2.30.30.110">
    <property type="match status" value="1"/>
</dbReference>
<dbReference type="GO" id="GO:0016075">
    <property type="term" value="P:rRNA catabolic process"/>
    <property type="evidence" value="ECO:0007669"/>
    <property type="project" value="TreeGrafter"/>
</dbReference>
<comment type="caution">
    <text evidence="4">The sequence shown here is derived from an EMBL/GenBank/DDBJ whole genome shotgun (WGS) entry which is preliminary data.</text>
</comment>
<dbReference type="GO" id="GO:0006402">
    <property type="term" value="P:mRNA catabolic process"/>
    <property type="evidence" value="ECO:0007669"/>
    <property type="project" value="TreeGrafter"/>
</dbReference>
<organism evidence="4 5">
    <name type="scientific">Shackletoniella antarctica</name>
    <dbReference type="NCBI Taxonomy" id="268115"/>
    <lineage>
        <taxon>Bacteria</taxon>
        <taxon>Bacillati</taxon>
        <taxon>Cyanobacteriota</taxon>
        <taxon>Cyanophyceae</taxon>
        <taxon>Oculatellales</taxon>
        <taxon>Oculatellaceae</taxon>
        <taxon>Shackletoniella</taxon>
    </lineage>
</organism>
<dbReference type="InterPro" id="IPR003477">
    <property type="entry name" value="PemK-like"/>
</dbReference>
<dbReference type="EMBL" id="QBMN01000055">
    <property type="protein sequence ID" value="PZO42010.1"/>
    <property type="molecule type" value="Genomic_DNA"/>
</dbReference>
<keyword evidence="3" id="KW-0378">Hydrolase</keyword>
<name>A0A2W4WC13_9CYAN</name>
<dbReference type="InterPro" id="IPR011067">
    <property type="entry name" value="Plasmid_toxin/cell-grow_inhib"/>
</dbReference>
<dbReference type="GO" id="GO:0016787">
    <property type="term" value="F:hydrolase activity"/>
    <property type="evidence" value="ECO:0007669"/>
    <property type="project" value="UniProtKB-KW"/>
</dbReference>
<dbReference type="GO" id="GO:0003677">
    <property type="term" value="F:DNA binding"/>
    <property type="evidence" value="ECO:0007669"/>
    <property type="project" value="InterPro"/>
</dbReference>
<evidence type="ECO:0000256" key="3">
    <source>
        <dbReference type="PIRNR" id="PIRNR033490"/>
    </source>
</evidence>
<evidence type="ECO:0000256" key="1">
    <source>
        <dbReference type="ARBA" id="ARBA00007521"/>
    </source>
</evidence>
<keyword evidence="3" id="KW-0255">Endonuclease</keyword>
<keyword evidence="3" id="KW-0540">Nuclease</keyword>
<dbReference type="EC" id="3.1.-.-" evidence="3"/>
<dbReference type="PIRSF" id="PIRSF033490">
    <property type="entry name" value="MazF"/>
    <property type="match status" value="1"/>
</dbReference>
<dbReference type="SUPFAM" id="SSF50118">
    <property type="entry name" value="Cell growth inhibitor/plasmid maintenance toxic component"/>
    <property type="match status" value="1"/>
</dbReference>
<gene>
    <name evidence="4" type="ORF">DCF17_09660</name>
</gene>
<comment type="function">
    <text evidence="3">Toxic component of a type II toxin-antitoxin (TA) system.</text>
</comment>
<dbReference type="GO" id="GO:0004521">
    <property type="term" value="F:RNA endonuclease activity"/>
    <property type="evidence" value="ECO:0007669"/>
    <property type="project" value="TreeGrafter"/>
</dbReference>
<dbReference type="AlphaFoldDB" id="A0A2W4WC13"/>
<evidence type="ECO:0000313" key="5">
    <source>
        <dbReference type="Proteomes" id="UP000249081"/>
    </source>
</evidence>
<dbReference type="Proteomes" id="UP000249081">
    <property type="component" value="Unassembled WGS sequence"/>
</dbReference>
<reference evidence="5" key="1">
    <citation type="submission" date="2018-04" db="EMBL/GenBank/DDBJ databases">
        <authorList>
            <person name="Cornet L."/>
        </authorList>
    </citation>
    <scope>NUCLEOTIDE SEQUENCE [LARGE SCALE GENOMIC DNA]</scope>
</reference>
<sequence>MMMNPKRGEIWLVNLDPTIGSEIKKTRPVVIVNSDLIGKLPLKWVVPMTDWKTYFASNIWHVYIEPTEENGLSKPSAADVLQLRSVDARCFARRLGVLPIADLQEVVLAIAAIIEYQEIVDG</sequence>
<evidence type="ECO:0000313" key="4">
    <source>
        <dbReference type="EMBL" id="PZO42010.1"/>
    </source>
</evidence>
<accession>A0A2W4WC13</accession>